<accession>A0A1Y1QVQ3</accession>
<evidence type="ECO:0000256" key="2">
    <source>
        <dbReference type="ARBA" id="ARBA00022801"/>
    </source>
</evidence>
<evidence type="ECO:0000259" key="9">
    <source>
        <dbReference type="PROSITE" id="PS51192"/>
    </source>
</evidence>
<protein>
    <submittedName>
        <fullName evidence="12">RNA helicase</fullName>
    </submittedName>
</protein>
<dbReference type="SMART" id="SM00487">
    <property type="entry name" value="DEXDc"/>
    <property type="match status" value="1"/>
</dbReference>
<evidence type="ECO:0000256" key="6">
    <source>
        <dbReference type="PROSITE-ProRule" id="PRU00552"/>
    </source>
</evidence>
<comment type="caution">
    <text evidence="12">The sequence shown here is derived from an EMBL/GenBank/DDBJ whole genome shotgun (WGS) entry which is preliminary data.</text>
</comment>
<proteinExistence type="inferred from homology"/>
<evidence type="ECO:0000259" key="10">
    <source>
        <dbReference type="PROSITE" id="PS51194"/>
    </source>
</evidence>
<name>A0A1Y1QVQ3_9GAMM</name>
<feature type="domain" description="Helicase ATP-binding" evidence="9">
    <location>
        <begin position="59"/>
        <end position="232"/>
    </location>
</feature>
<dbReference type="InterPro" id="IPR001650">
    <property type="entry name" value="Helicase_C-like"/>
</dbReference>
<sequence>MNNRLCCIFTAPDDDLAMQPTDIPTPAPTFADFALAAPLLQAAQKMGFLQPRPVQLAAIPRAMTRRDLLVSAETGSGKTAAFLLPTLHHLLANPSDYFGTRALVLVPTRELAKQIHQQCLQLAEFTALKVGLITGGADFRVQQNMLLNNAEIVIATPGRVLELMEAKTPEFSRLEVLILDEADRMLEMGFSQELETIAAACNKERQTLLFSATLQQYGMIKIADKLLRDPDMLRLNTLQDEHANLEQQVIIADDIAHKQRLLAWLLLNETFAKAVVFTNSRARADTLVGGLQAKGVRCGVLHGEMDQKERNRIMAFFRDGTIKALIATDLAARGLDIAGVELVINVDVPRTGVHYIHRIGRTGRGDAKGTAITLVQSSEWNLMVNIERFLKQRFQRRVIEGLVGTYTGPQKLKASGKAAGSKKKKLAKKAATAKKGKKR</sequence>
<dbReference type="InterPro" id="IPR011545">
    <property type="entry name" value="DEAD/DEAH_box_helicase_dom"/>
</dbReference>
<keyword evidence="2 7" id="KW-0378">Hydrolase</keyword>
<evidence type="ECO:0000256" key="3">
    <source>
        <dbReference type="ARBA" id="ARBA00022806"/>
    </source>
</evidence>
<evidence type="ECO:0000313" key="13">
    <source>
        <dbReference type="Proteomes" id="UP000192491"/>
    </source>
</evidence>
<feature type="domain" description="Helicase C-terminal" evidence="10">
    <location>
        <begin position="261"/>
        <end position="410"/>
    </location>
</feature>
<dbReference type="CDD" id="cd18787">
    <property type="entry name" value="SF2_C_DEAD"/>
    <property type="match status" value="1"/>
</dbReference>
<feature type="region of interest" description="Disordered" evidence="8">
    <location>
        <begin position="412"/>
        <end position="439"/>
    </location>
</feature>
<dbReference type="EMBL" id="MTEJ01000020">
    <property type="protein sequence ID" value="OQX15005.1"/>
    <property type="molecule type" value="Genomic_DNA"/>
</dbReference>
<dbReference type="GO" id="GO:0005829">
    <property type="term" value="C:cytosol"/>
    <property type="evidence" value="ECO:0007669"/>
    <property type="project" value="TreeGrafter"/>
</dbReference>
<dbReference type="Pfam" id="PF00270">
    <property type="entry name" value="DEAD"/>
    <property type="match status" value="1"/>
</dbReference>
<reference evidence="12 13" key="1">
    <citation type="submission" date="2017-01" db="EMBL/GenBank/DDBJ databases">
        <title>Novel large sulfur bacteria in the metagenomes of groundwater-fed chemosynthetic microbial mats in the Lake Huron basin.</title>
        <authorList>
            <person name="Sharrar A.M."/>
            <person name="Flood B.E."/>
            <person name="Bailey J.V."/>
            <person name="Jones D.S."/>
            <person name="Biddanda B."/>
            <person name="Ruberg S.A."/>
            <person name="Marcus D.N."/>
            <person name="Dick G.J."/>
        </authorList>
    </citation>
    <scope>NUCLEOTIDE SEQUENCE [LARGE SCALE GENOMIC DNA]</scope>
    <source>
        <strain evidence="12">A8</strain>
    </source>
</reference>
<dbReference type="PROSITE" id="PS51192">
    <property type="entry name" value="HELICASE_ATP_BIND_1"/>
    <property type="match status" value="1"/>
</dbReference>
<dbReference type="GO" id="GO:0003676">
    <property type="term" value="F:nucleic acid binding"/>
    <property type="evidence" value="ECO:0007669"/>
    <property type="project" value="InterPro"/>
</dbReference>
<dbReference type="InterPro" id="IPR027417">
    <property type="entry name" value="P-loop_NTPase"/>
</dbReference>
<dbReference type="PROSITE" id="PS00039">
    <property type="entry name" value="DEAD_ATP_HELICASE"/>
    <property type="match status" value="1"/>
</dbReference>
<dbReference type="InterPro" id="IPR000629">
    <property type="entry name" value="RNA-helicase_DEAD-box_CS"/>
</dbReference>
<dbReference type="PANTHER" id="PTHR47959:SF3">
    <property type="entry name" value="ATP-DEPENDENT RNA HELICASE SRMB"/>
    <property type="match status" value="1"/>
</dbReference>
<dbReference type="PANTHER" id="PTHR47959">
    <property type="entry name" value="ATP-DEPENDENT RNA HELICASE RHLE-RELATED"/>
    <property type="match status" value="1"/>
</dbReference>
<dbReference type="SUPFAM" id="SSF52540">
    <property type="entry name" value="P-loop containing nucleoside triphosphate hydrolases"/>
    <property type="match status" value="1"/>
</dbReference>
<dbReference type="GO" id="GO:0005524">
    <property type="term" value="F:ATP binding"/>
    <property type="evidence" value="ECO:0007669"/>
    <property type="project" value="UniProtKB-KW"/>
</dbReference>
<feature type="domain" description="DEAD-box RNA helicase Q" evidence="11">
    <location>
        <begin position="28"/>
        <end position="56"/>
    </location>
</feature>
<dbReference type="SMART" id="SM00490">
    <property type="entry name" value="HELICc"/>
    <property type="match status" value="1"/>
</dbReference>
<feature type="short sequence motif" description="Q motif" evidence="6">
    <location>
        <begin position="28"/>
        <end position="56"/>
    </location>
</feature>
<evidence type="ECO:0000256" key="1">
    <source>
        <dbReference type="ARBA" id="ARBA00022741"/>
    </source>
</evidence>
<dbReference type="PROSITE" id="PS51195">
    <property type="entry name" value="Q_MOTIF"/>
    <property type="match status" value="1"/>
</dbReference>
<dbReference type="CDD" id="cd00268">
    <property type="entry name" value="DEADc"/>
    <property type="match status" value="1"/>
</dbReference>
<evidence type="ECO:0000256" key="5">
    <source>
        <dbReference type="ARBA" id="ARBA00038437"/>
    </source>
</evidence>
<keyword evidence="3 7" id="KW-0347">Helicase</keyword>
<evidence type="ECO:0000256" key="7">
    <source>
        <dbReference type="RuleBase" id="RU000492"/>
    </source>
</evidence>
<dbReference type="GO" id="GO:0016787">
    <property type="term" value="F:hydrolase activity"/>
    <property type="evidence" value="ECO:0007669"/>
    <property type="project" value="UniProtKB-KW"/>
</dbReference>
<keyword evidence="4 7" id="KW-0067">ATP-binding</keyword>
<evidence type="ECO:0000313" key="12">
    <source>
        <dbReference type="EMBL" id="OQX15005.1"/>
    </source>
</evidence>
<evidence type="ECO:0000256" key="8">
    <source>
        <dbReference type="SAM" id="MobiDB-lite"/>
    </source>
</evidence>
<keyword evidence="1 7" id="KW-0547">Nucleotide-binding</keyword>
<dbReference type="Pfam" id="PF00271">
    <property type="entry name" value="Helicase_C"/>
    <property type="match status" value="1"/>
</dbReference>
<dbReference type="GO" id="GO:0003724">
    <property type="term" value="F:RNA helicase activity"/>
    <property type="evidence" value="ECO:0007669"/>
    <property type="project" value="InterPro"/>
</dbReference>
<dbReference type="PROSITE" id="PS51194">
    <property type="entry name" value="HELICASE_CTER"/>
    <property type="match status" value="1"/>
</dbReference>
<dbReference type="InterPro" id="IPR014001">
    <property type="entry name" value="Helicase_ATP-bd"/>
</dbReference>
<dbReference type="Gene3D" id="3.40.50.300">
    <property type="entry name" value="P-loop containing nucleotide triphosphate hydrolases"/>
    <property type="match status" value="2"/>
</dbReference>
<dbReference type="InterPro" id="IPR014014">
    <property type="entry name" value="RNA_helicase_DEAD_Q_motif"/>
</dbReference>
<feature type="compositionally biased region" description="Basic residues" evidence="8">
    <location>
        <begin position="420"/>
        <end position="439"/>
    </location>
</feature>
<dbReference type="AlphaFoldDB" id="A0A1Y1QVQ3"/>
<dbReference type="Proteomes" id="UP000192491">
    <property type="component" value="Unassembled WGS sequence"/>
</dbReference>
<evidence type="ECO:0000259" key="11">
    <source>
        <dbReference type="PROSITE" id="PS51195"/>
    </source>
</evidence>
<dbReference type="InterPro" id="IPR044742">
    <property type="entry name" value="DEAD/DEAH_RhlB"/>
</dbReference>
<evidence type="ECO:0000256" key="4">
    <source>
        <dbReference type="ARBA" id="ARBA00022840"/>
    </source>
</evidence>
<organism evidence="12 13">
    <name type="scientific">Thiothrix lacustris</name>
    <dbReference type="NCBI Taxonomy" id="525917"/>
    <lineage>
        <taxon>Bacteria</taxon>
        <taxon>Pseudomonadati</taxon>
        <taxon>Pseudomonadota</taxon>
        <taxon>Gammaproteobacteria</taxon>
        <taxon>Thiotrichales</taxon>
        <taxon>Thiotrichaceae</taxon>
        <taxon>Thiothrix</taxon>
    </lineage>
</organism>
<comment type="similarity">
    <text evidence="5 7">Belongs to the DEAD box helicase family.</text>
</comment>
<dbReference type="InterPro" id="IPR050079">
    <property type="entry name" value="DEAD_box_RNA_helicase"/>
</dbReference>
<gene>
    <name evidence="12" type="ORF">BWK73_07920</name>
</gene>